<name>A0AAV4BI31_9GAST</name>
<keyword evidence="2" id="KW-1133">Transmembrane helix</keyword>
<feature type="transmembrane region" description="Helical" evidence="2">
    <location>
        <begin position="7"/>
        <end position="25"/>
    </location>
</feature>
<keyword evidence="2" id="KW-0812">Transmembrane</keyword>
<comment type="similarity">
    <text evidence="1">Belongs to the cornifelin family.</text>
</comment>
<dbReference type="NCBIfam" id="TIGR01571">
    <property type="entry name" value="A_thal_Cys_rich"/>
    <property type="match status" value="1"/>
</dbReference>
<dbReference type="EMBL" id="BLXT01004995">
    <property type="protein sequence ID" value="GFO18972.1"/>
    <property type="molecule type" value="Genomic_DNA"/>
</dbReference>
<gene>
    <name evidence="3" type="ORF">PoB_004547700</name>
</gene>
<proteinExistence type="inferred from homology"/>
<evidence type="ECO:0000313" key="3">
    <source>
        <dbReference type="EMBL" id="GFO18972.1"/>
    </source>
</evidence>
<sequence length="108" mass="11937">MSGEFTYGLFGCFGSIGLCIITYLIPCYTFGRNQGELGESCILCAIAYAFFPLSIFCHTLERSNIRARKKIEGSIITDCLTVAFCPLCALIQEHRELNEPEAAAIERA</sequence>
<accession>A0AAV4BI31</accession>
<keyword evidence="4" id="KW-1185">Reference proteome</keyword>
<dbReference type="Pfam" id="PF04749">
    <property type="entry name" value="PLAC8"/>
    <property type="match status" value="1"/>
</dbReference>
<organism evidence="3 4">
    <name type="scientific">Plakobranchus ocellatus</name>
    <dbReference type="NCBI Taxonomy" id="259542"/>
    <lineage>
        <taxon>Eukaryota</taxon>
        <taxon>Metazoa</taxon>
        <taxon>Spiralia</taxon>
        <taxon>Lophotrochozoa</taxon>
        <taxon>Mollusca</taxon>
        <taxon>Gastropoda</taxon>
        <taxon>Heterobranchia</taxon>
        <taxon>Euthyneura</taxon>
        <taxon>Panpulmonata</taxon>
        <taxon>Sacoglossa</taxon>
        <taxon>Placobranchoidea</taxon>
        <taxon>Plakobranchidae</taxon>
        <taxon>Plakobranchus</taxon>
    </lineage>
</organism>
<reference evidence="3 4" key="1">
    <citation type="journal article" date="2021" name="Elife">
        <title>Chloroplast acquisition without the gene transfer in kleptoplastic sea slugs, Plakobranchus ocellatus.</title>
        <authorList>
            <person name="Maeda T."/>
            <person name="Takahashi S."/>
            <person name="Yoshida T."/>
            <person name="Shimamura S."/>
            <person name="Takaki Y."/>
            <person name="Nagai Y."/>
            <person name="Toyoda A."/>
            <person name="Suzuki Y."/>
            <person name="Arimoto A."/>
            <person name="Ishii H."/>
            <person name="Satoh N."/>
            <person name="Nishiyama T."/>
            <person name="Hasebe M."/>
            <person name="Maruyama T."/>
            <person name="Minagawa J."/>
            <person name="Obokata J."/>
            <person name="Shigenobu S."/>
        </authorList>
    </citation>
    <scope>NUCLEOTIDE SEQUENCE [LARGE SCALE GENOMIC DNA]</scope>
</reference>
<dbReference type="Proteomes" id="UP000735302">
    <property type="component" value="Unassembled WGS sequence"/>
</dbReference>
<evidence type="ECO:0000256" key="1">
    <source>
        <dbReference type="ARBA" id="ARBA00009024"/>
    </source>
</evidence>
<evidence type="ECO:0000313" key="4">
    <source>
        <dbReference type="Proteomes" id="UP000735302"/>
    </source>
</evidence>
<dbReference type="PANTHER" id="PTHR15907">
    <property type="entry name" value="DUF614 FAMILY PROTEIN-RELATED"/>
    <property type="match status" value="1"/>
</dbReference>
<dbReference type="AlphaFoldDB" id="A0AAV4BI31"/>
<keyword evidence="2" id="KW-0472">Membrane</keyword>
<evidence type="ECO:0000256" key="2">
    <source>
        <dbReference type="SAM" id="Phobius"/>
    </source>
</evidence>
<comment type="caution">
    <text evidence="3">The sequence shown here is derived from an EMBL/GenBank/DDBJ whole genome shotgun (WGS) entry which is preliminary data.</text>
</comment>
<feature type="transmembrane region" description="Helical" evidence="2">
    <location>
        <begin position="37"/>
        <end position="60"/>
    </location>
</feature>
<dbReference type="InterPro" id="IPR006461">
    <property type="entry name" value="PLAC_motif_containing"/>
</dbReference>
<protein>
    <submittedName>
        <fullName evidence="3">Protein plant cadmium resistance 3</fullName>
    </submittedName>
</protein>